<proteinExistence type="predicted"/>
<sequence length="223" mass="24518">MASLLPKLLELLKDEYELREGVKKGVEYLSRDLGITHAALCKVAEELPGDLLGEQVRLWAHNIRELSYDMEDVVDSFLVHPQGSETASITEALEDIMKKMTDLFEKGKTHHQISHAIANVVAHGEGYGVDVVAADPATTINIVDPSCLLDLCKDQKEIVGIEEARDEVVRRLTDGNDDNDVSKKQLKTLALFGFDGLGKTTLAKAVYDCLSVGPLFAWVTTLV</sequence>
<protein>
    <submittedName>
        <fullName evidence="1">Uncharacterized protein</fullName>
    </submittedName>
</protein>
<accession>A0ACD6ARJ2</accession>
<name>A0ACD6ARJ2_AVESA</name>
<reference evidence="1" key="1">
    <citation type="submission" date="2025-09" db="UniProtKB">
        <authorList>
            <consortium name="EnsemblPlants"/>
        </authorList>
    </citation>
    <scope>IDENTIFICATION</scope>
</reference>
<dbReference type="Proteomes" id="UP001732700">
    <property type="component" value="Unassembled WGS sequence"/>
</dbReference>
<evidence type="ECO:0000313" key="1">
    <source>
        <dbReference type="EnsemblPlants" id="AVESA.00010b.r2.UnG1410590.1.CDS.1"/>
    </source>
</evidence>
<evidence type="ECO:0000313" key="2">
    <source>
        <dbReference type="Proteomes" id="UP001732700"/>
    </source>
</evidence>
<dbReference type="EnsemblPlants" id="AVESA.00010b.r2.UnG1410590.1">
    <property type="protein sequence ID" value="AVESA.00010b.r2.UnG1410590.1.CDS.1"/>
    <property type="gene ID" value="AVESA.00010b.r2.UnG1410590"/>
</dbReference>
<keyword evidence="2" id="KW-1185">Reference proteome</keyword>
<organism evidence="1 2">
    <name type="scientific">Avena sativa</name>
    <name type="common">Oat</name>
    <dbReference type="NCBI Taxonomy" id="4498"/>
    <lineage>
        <taxon>Eukaryota</taxon>
        <taxon>Viridiplantae</taxon>
        <taxon>Streptophyta</taxon>
        <taxon>Embryophyta</taxon>
        <taxon>Tracheophyta</taxon>
        <taxon>Spermatophyta</taxon>
        <taxon>Magnoliopsida</taxon>
        <taxon>Liliopsida</taxon>
        <taxon>Poales</taxon>
        <taxon>Poaceae</taxon>
        <taxon>BOP clade</taxon>
        <taxon>Pooideae</taxon>
        <taxon>Poodae</taxon>
        <taxon>Poeae</taxon>
        <taxon>Poeae Chloroplast Group 1 (Aveneae type)</taxon>
        <taxon>Aveninae</taxon>
        <taxon>Avena</taxon>
    </lineage>
</organism>